<comment type="caution">
    <text evidence="6">The sequence shown here is derived from an EMBL/GenBank/DDBJ whole genome shotgun (WGS) entry which is preliminary data.</text>
</comment>
<keyword evidence="3" id="KW-0732">Signal</keyword>
<evidence type="ECO:0000259" key="5">
    <source>
        <dbReference type="Pfam" id="PF25973"/>
    </source>
</evidence>
<dbReference type="Pfam" id="PF25967">
    <property type="entry name" value="RND-MFP_C"/>
    <property type="match status" value="1"/>
</dbReference>
<feature type="chain" id="PRO_5019522735" evidence="3">
    <location>
        <begin position="20"/>
        <end position="318"/>
    </location>
</feature>
<accession>A0A432ZFN7</accession>
<dbReference type="Gene3D" id="2.40.50.100">
    <property type="match status" value="1"/>
</dbReference>
<dbReference type="Gene3D" id="2.40.420.20">
    <property type="match status" value="1"/>
</dbReference>
<dbReference type="SUPFAM" id="SSF111369">
    <property type="entry name" value="HlyD-like secretion proteins"/>
    <property type="match status" value="1"/>
</dbReference>
<dbReference type="GO" id="GO:0015562">
    <property type="term" value="F:efflux transmembrane transporter activity"/>
    <property type="evidence" value="ECO:0007669"/>
    <property type="project" value="TreeGrafter"/>
</dbReference>
<evidence type="ECO:0000313" key="6">
    <source>
        <dbReference type="EMBL" id="RUO76700.1"/>
    </source>
</evidence>
<feature type="signal peptide" evidence="3">
    <location>
        <begin position="1"/>
        <end position="19"/>
    </location>
</feature>
<evidence type="ECO:0000256" key="2">
    <source>
        <dbReference type="SAM" id="Coils"/>
    </source>
</evidence>
<dbReference type="PANTHER" id="PTHR30469">
    <property type="entry name" value="MULTIDRUG RESISTANCE PROTEIN MDTA"/>
    <property type="match status" value="1"/>
</dbReference>
<evidence type="ECO:0000313" key="7">
    <source>
        <dbReference type="Proteomes" id="UP000288279"/>
    </source>
</evidence>
<dbReference type="InterPro" id="IPR058627">
    <property type="entry name" value="MdtA-like_C"/>
</dbReference>
<feature type="coiled-coil region" evidence="2">
    <location>
        <begin position="89"/>
        <end position="154"/>
    </location>
</feature>
<dbReference type="Gene3D" id="2.40.30.170">
    <property type="match status" value="1"/>
</dbReference>
<dbReference type="Gene3D" id="1.10.287.470">
    <property type="entry name" value="Helix hairpin bin"/>
    <property type="match status" value="1"/>
</dbReference>
<protein>
    <submittedName>
        <fullName evidence="6">Efflux RND transporter periplasmic adaptor subunit</fullName>
    </submittedName>
</protein>
<dbReference type="Pfam" id="PF25973">
    <property type="entry name" value="BSH_CzcB"/>
    <property type="match status" value="1"/>
</dbReference>
<dbReference type="PANTHER" id="PTHR30469:SF18">
    <property type="entry name" value="RESISTANCE-NODULATION-CELL DIVISION (RND) EFFLUX MEMBRANE FUSION PROTEIN-RELATED"/>
    <property type="match status" value="1"/>
</dbReference>
<keyword evidence="7" id="KW-1185">Reference proteome</keyword>
<evidence type="ECO:0000256" key="3">
    <source>
        <dbReference type="SAM" id="SignalP"/>
    </source>
</evidence>
<dbReference type="GO" id="GO:1990281">
    <property type="term" value="C:efflux pump complex"/>
    <property type="evidence" value="ECO:0007669"/>
    <property type="project" value="TreeGrafter"/>
</dbReference>
<dbReference type="NCBIfam" id="TIGR01730">
    <property type="entry name" value="RND_mfp"/>
    <property type="match status" value="1"/>
</dbReference>
<sequence>MVMRSFSVVALTLFSSWFAATVHATEVTVQTSTVAEMIHAQGVVESTNSATISAQVSGRVERVFVDVGDQVEAGASLLTITSVEQYQMLTQAQAQVAAAEATLVAEQQEFARVSSLVERQLVPVAELDRAQARLDNAKAQVRAAKAAASRAEEQLSYTEVRAPYAGIVSERLVEPGELVQPGTPLMSGFDPNELRLHVDLPANYAAGAGQFSQAQVDGIQPTEFQLFPTVHSQSSTVRLRLILPSDSGFVPGEWQPVAVKVGEHQGILVPQQAIRHQGELTLVRLADQSWRAVRLGTQNGDQVEVVSGLTAGEVIVYE</sequence>
<dbReference type="Proteomes" id="UP000288279">
    <property type="component" value="Unassembled WGS sequence"/>
</dbReference>
<dbReference type="InterPro" id="IPR058647">
    <property type="entry name" value="BSH_CzcB-like"/>
</dbReference>
<evidence type="ECO:0000256" key="1">
    <source>
        <dbReference type="ARBA" id="ARBA00009477"/>
    </source>
</evidence>
<dbReference type="EMBL" id="PIQG01000003">
    <property type="protein sequence ID" value="RUO76700.1"/>
    <property type="molecule type" value="Genomic_DNA"/>
</dbReference>
<dbReference type="AlphaFoldDB" id="A0A432ZFN7"/>
<feature type="domain" description="CzcB-like barrel-sandwich hybrid" evidence="5">
    <location>
        <begin position="49"/>
        <end position="183"/>
    </location>
</feature>
<feature type="domain" description="Multidrug resistance protein MdtA-like C-terminal permuted SH3" evidence="4">
    <location>
        <begin position="267"/>
        <end position="316"/>
    </location>
</feature>
<dbReference type="InterPro" id="IPR006143">
    <property type="entry name" value="RND_pump_MFP"/>
</dbReference>
<comment type="similarity">
    <text evidence="1">Belongs to the membrane fusion protein (MFP) (TC 8.A.1) family.</text>
</comment>
<reference evidence="6 7" key="1">
    <citation type="journal article" date="2011" name="Front. Microbiol.">
        <title>Genomic signatures of strain selection and enhancement in Bacillus atrophaeus var. globigii, a historical biowarfare simulant.</title>
        <authorList>
            <person name="Gibbons H.S."/>
            <person name="Broomall S.M."/>
            <person name="McNew L.A."/>
            <person name="Daligault H."/>
            <person name="Chapman C."/>
            <person name="Bruce D."/>
            <person name="Karavis M."/>
            <person name="Krepps M."/>
            <person name="McGregor P.A."/>
            <person name="Hong C."/>
            <person name="Park K.H."/>
            <person name="Akmal A."/>
            <person name="Feldman A."/>
            <person name="Lin J.S."/>
            <person name="Chang W.E."/>
            <person name="Higgs B.W."/>
            <person name="Demirev P."/>
            <person name="Lindquist J."/>
            <person name="Liem A."/>
            <person name="Fochler E."/>
            <person name="Read T.D."/>
            <person name="Tapia R."/>
            <person name="Johnson S."/>
            <person name="Bishop-Lilly K.A."/>
            <person name="Detter C."/>
            <person name="Han C."/>
            <person name="Sozhamannan S."/>
            <person name="Rosenzweig C.N."/>
            <person name="Skowronski E.W."/>
        </authorList>
    </citation>
    <scope>NUCLEOTIDE SEQUENCE [LARGE SCALE GENOMIC DNA]</scope>
    <source>
        <strain evidence="6 7">PIT1</strain>
    </source>
</reference>
<name>A0A432ZFN7_9GAMM</name>
<proteinExistence type="inferred from homology"/>
<keyword evidence="2" id="KW-0175">Coiled coil</keyword>
<gene>
    <name evidence="6" type="ORF">CWI83_07170</name>
</gene>
<organism evidence="6 7">
    <name type="scientific">Pseudidiomarina taiwanensis</name>
    <dbReference type="NCBI Taxonomy" id="337250"/>
    <lineage>
        <taxon>Bacteria</taxon>
        <taxon>Pseudomonadati</taxon>
        <taxon>Pseudomonadota</taxon>
        <taxon>Gammaproteobacteria</taxon>
        <taxon>Alteromonadales</taxon>
        <taxon>Idiomarinaceae</taxon>
        <taxon>Pseudidiomarina</taxon>
    </lineage>
</organism>
<evidence type="ECO:0000259" key="4">
    <source>
        <dbReference type="Pfam" id="PF25967"/>
    </source>
</evidence>